<accession>A0A6N9T5Q7</accession>
<proteinExistence type="predicted"/>
<comment type="caution">
    <text evidence="3">The sequence shown here is derived from an EMBL/GenBank/DDBJ whole genome shotgun (WGS) entry which is preliminary data.</text>
</comment>
<feature type="domain" description="MobA/VirD2-like nuclease" evidence="2">
    <location>
        <begin position="113"/>
        <end position="225"/>
    </location>
</feature>
<organism evidence="3 4">
    <name type="scientific">Jiella pacifica</name>
    <dbReference type="NCBI Taxonomy" id="2696469"/>
    <lineage>
        <taxon>Bacteria</taxon>
        <taxon>Pseudomonadati</taxon>
        <taxon>Pseudomonadota</taxon>
        <taxon>Alphaproteobacteria</taxon>
        <taxon>Hyphomicrobiales</taxon>
        <taxon>Aurantimonadaceae</taxon>
        <taxon>Jiella</taxon>
    </lineage>
</organism>
<keyword evidence="4" id="KW-1185">Reference proteome</keyword>
<name>A0A6N9T5Q7_9HYPH</name>
<feature type="compositionally biased region" description="Basic and acidic residues" evidence="1">
    <location>
        <begin position="553"/>
        <end position="580"/>
    </location>
</feature>
<protein>
    <submittedName>
        <fullName evidence="3">Relaxase/mobilization nuclease domain-containing protein</fullName>
    </submittedName>
</protein>
<dbReference type="Pfam" id="PF03432">
    <property type="entry name" value="Relaxase"/>
    <property type="match status" value="1"/>
</dbReference>
<dbReference type="RefSeq" id="WP_163465225.1">
    <property type="nucleotide sequence ID" value="NZ_JAAAMG010000020.1"/>
</dbReference>
<dbReference type="AlphaFoldDB" id="A0A6N9T5Q7"/>
<dbReference type="Proteomes" id="UP000469011">
    <property type="component" value="Unassembled WGS sequence"/>
</dbReference>
<dbReference type="EMBL" id="JAAAMG010000020">
    <property type="protein sequence ID" value="NDW06727.1"/>
    <property type="molecule type" value="Genomic_DNA"/>
</dbReference>
<feature type="region of interest" description="Disordered" evidence="1">
    <location>
        <begin position="504"/>
        <end position="580"/>
    </location>
</feature>
<dbReference type="InterPro" id="IPR005094">
    <property type="entry name" value="Endonuclease_MobA/VirD2"/>
</dbReference>
<evidence type="ECO:0000256" key="1">
    <source>
        <dbReference type="SAM" id="MobiDB-lite"/>
    </source>
</evidence>
<feature type="region of interest" description="Disordered" evidence="1">
    <location>
        <begin position="442"/>
        <end position="485"/>
    </location>
</feature>
<reference evidence="3 4" key="1">
    <citation type="submission" date="2020-01" db="EMBL/GenBank/DDBJ databases">
        <title>Jiella pacifica sp. nov.</title>
        <authorList>
            <person name="Xue Z."/>
            <person name="Zhu S."/>
            <person name="Chen J."/>
            <person name="Yang J."/>
        </authorList>
    </citation>
    <scope>NUCLEOTIDE SEQUENCE [LARGE SCALE GENOMIC DNA]</scope>
    <source>
        <strain evidence="3 4">40Bstr34</strain>
    </source>
</reference>
<sequence length="580" mass="63710">MSARVVDLLANGRAAPAYVSAVDAVMGEDWGEVDFKGKARAQMRQSIAAAHEVDIAPGGAPMLPTVPGSNAQAVVKMVRSGGARNAAGLKAQMAYLARQGDVELQRSERYMGIELDAEEAETMVDAWNMPANGEGKADRTSHFIVSFPQDTNHGAADRAGRAWAEEMFGSGQYGGDSFDYYTAFHTDRDHPHTHVVVHRRGLENGTWLKVSKRSEFNYHAMRDLAVKVGQAEGIDLEATPRLARGVHDRTVPDAEYRRAAKERRAAVAPNHTEVSAIRAAAGIIHYARRFAAEAQMLEREAPEMAQALRHAAAIIEHGNALSERQGERTKIARKEIATMSQQLDRARAETRSRFDEIDKGIADLPDAAERVRLMRQAAALKAEAAPYMRDANLRDFQRSAEPNRYQSFEGTDAKSSAIKAAADKEVRKIAEAYGLNGEAAVERYSGSPPSKALADQYGAAEAKERELHRSQRGDREETVEQRDQALHRMHTEIAAVYRDARDEARAGETLEAEDQPAPGERQAVARRVARNVVAEGDKEPIAAAAEKGGQNTDRQDEEHADQLRKNADRKARERDGGRGL</sequence>
<evidence type="ECO:0000313" key="3">
    <source>
        <dbReference type="EMBL" id="NDW06727.1"/>
    </source>
</evidence>
<feature type="compositionally biased region" description="Basic and acidic residues" evidence="1">
    <location>
        <begin position="461"/>
        <end position="485"/>
    </location>
</feature>
<evidence type="ECO:0000259" key="2">
    <source>
        <dbReference type="Pfam" id="PF03432"/>
    </source>
</evidence>
<gene>
    <name evidence="3" type="ORF">GTK09_20115</name>
</gene>
<evidence type="ECO:0000313" key="4">
    <source>
        <dbReference type="Proteomes" id="UP000469011"/>
    </source>
</evidence>
<feature type="compositionally biased region" description="Low complexity" evidence="1">
    <location>
        <begin position="521"/>
        <end position="534"/>
    </location>
</feature>